<reference evidence="1 2" key="1">
    <citation type="journal article" date="2016" name="Nat. Commun.">
        <title>Ectomycorrhizal ecology is imprinted in the genome of the dominant symbiotic fungus Cenococcum geophilum.</title>
        <authorList>
            <consortium name="DOE Joint Genome Institute"/>
            <person name="Peter M."/>
            <person name="Kohler A."/>
            <person name="Ohm R.A."/>
            <person name="Kuo A."/>
            <person name="Krutzmann J."/>
            <person name="Morin E."/>
            <person name="Arend M."/>
            <person name="Barry K.W."/>
            <person name="Binder M."/>
            <person name="Choi C."/>
            <person name="Clum A."/>
            <person name="Copeland A."/>
            <person name="Grisel N."/>
            <person name="Haridas S."/>
            <person name="Kipfer T."/>
            <person name="LaButti K."/>
            <person name="Lindquist E."/>
            <person name="Lipzen A."/>
            <person name="Maire R."/>
            <person name="Meier B."/>
            <person name="Mihaltcheva S."/>
            <person name="Molinier V."/>
            <person name="Murat C."/>
            <person name="Poggeler S."/>
            <person name="Quandt C.A."/>
            <person name="Sperisen C."/>
            <person name="Tritt A."/>
            <person name="Tisserant E."/>
            <person name="Crous P.W."/>
            <person name="Henrissat B."/>
            <person name="Nehls U."/>
            <person name="Egli S."/>
            <person name="Spatafora J.W."/>
            <person name="Grigoriev I.V."/>
            <person name="Martin F.M."/>
        </authorList>
    </citation>
    <scope>NUCLEOTIDE SEQUENCE [LARGE SCALE GENOMIC DNA]</scope>
    <source>
        <strain evidence="1 2">CBS 207.34</strain>
    </source>
</reference>
<dbReference type="AlphaFoldDB" id="A0A8E2JLF9"/>
<gene>
    <name evidence="1" type="ORF">AOQ84DRAFT_350505</name>
</gene>
<dbReference type="InterPro" id="IPR011990">
    <property type="entry name" value="TPR-like_helical_dom_sf"/>
</dbReference>
<keyword evidence="2" id="KW-1185">Reference proteome</keyword>
<evidence type="ECO:0000313" key="1">
    <source>
        <dbReference type="EMBL" id="OCL01559.1"/>
    </source>
</evidence>
<dbReference type="Gene3D" id="1.25.40.10">
    <property type="entry name" value="Tetratricopeptide repeat domain"/>
    <property type="match status" value="1"/>
</dbReference>
<proteinExistence type="predicted"/>
<dbReference type="EMBL" id="KV751112">
    <property type="protein sequence ID" value="OCL01559.1"/>
    <property type="molecule type" value="Genomic_DNA"/>
</dbReference>
<accession>A0A8E2JLF9</accession>
<dbReference type="Proteomes" id="UP000250140">
    <property type="component" value="Unassembled WGS sequence"/>
</dbReference>
<protein>
    <recommendedName>
        <fullName evidence="3">Tetratricopeptide repeat protein</fullName>
    </recommendedName>
</protein>
<evidence type="ECO:0000313" key="2">
    <source>
        <dbReference type="Proteomes" id="UP000250140"/>
    </source>
</evidence>
<organism evidence="1 2">
    <name type="scientific">Glonium stellatum</name>
    <dbReference type="NCBI Taxonomy" id="574774"/>
    <lineage>
        <taxon>Eukaryota</taxon>
        <taxon>Fungi</taxon>
        <taxon>Dikarya</taxon>
        <taxon>Ascomycota</taxon>
        <taxon>Pezizomycotina</taxon>
        <taxon>Dothideomycetes</taxon>
        <taxon>Pleosporomycetidae</taxon>
        <taxon>Gloniales</taxon>
        <taxon>Gloniaceae</taxon>
        <taxon>Glonium</taxon>
    </lineage>
</organism>
<evidence type="ECO:0008006" key="3">
    <source>
        <dbReference type="Google" id="ProtNLM"/>
    </source>
</evidence>
<name>A0A8E2JLF9_9PEZI</name>
<dbReference type="OrthoDB" id="5986190at2759"/>
<sequence>MNNLAVTLGDLGQLDEAVRMLDITIKQMRLTLDDEHTHTKIALNNLARYSATISSKESIKH</sequence>